<dbReference type="Pfam" id="PF04357">
    <property type="entry name" value="TamB"/>
    <property type="match status" value="1"/>
</dbReference>
<comment type="subcellular location">
    <subcellularLocation>
        <location evidence="1">Membrane</location>
        <topology evidence="1">Single-pass membrane protein</topology>
    </subcellularLocation>
</comment>
<protein>
    <submittedName>
        <fullName evidence="8">Translocation/assembly module TamB domain-containing protein</fullName>
    </submittedName>
</protein>
<keyword evidence="2 6" id="KW-0812">Transmembrane</keyword>
<evidence type="ECO:0000256" key="4">
    <source>
        <dbReference type="ARBA" id="ARBA00023136"/>
    </source>
</evidence>
<evidence type="ECO:0000313" key="8">
    <source>
        <dbReference type="EMBL" id="MBD1422108.1"/>
    </source>
</evidence>
<feature type="compositionally biased region" description="Basic and acidic residues" evidence="5">
    <location>
        <begin position="1712"/>
        <end position="1732"/>
    </location>
</feature>
<evidence type="ECO:0000256" key="5">
    <source>
        <dbReference type="SAM" id="MobiDB-lite"/>
    </source>
</evidence>
<dbReference type="PANTHER" id="PTHR36985:SF1">
    <property type="entry name" value="TRANSLOCATION AND ASSEMBLY MODULE SUBUNIT TAMB"/>
    <property type="match status" value="1"/>
</dbReference>
<evidence type="ECO:0000256" key="3">
    <source>
        <dbReference type="ARBA" id="ARBA00022989"/>
    </source>
</evidence>
<keyword evidence="4 6" id="KW-0472">Membrane</keyword>
<evidence type="ECO:0000259" key="7">
    <source>
        <dbReference type="Pfam" id="PF04357"/>
    </source>
</evidence>
<dbReference type="EMBL" id="JACNYL010000002">
    <property type="protein sequence ID" value="MBD1422108.1"/>
    <property type="molecule type" value="Genomic_DNA"/>
</dbReference>
<keyword evidence="3 6" id="KW-1133">Transmembrane helix</keyword>
<name>A0ABR7XSI7_9SPHI</name>
<dbReference type="InterPro" id="IPR007452">
    <property type="entry name" value="TamB_C"/>
</dbReference>
<feature type="compositionally biased region" description="Basic and acidic residues" evidence="5">
    <location>
        <begin position="1739"/>
        <end position="1752"/>
    </location>
</feature>
<organism evidence="8 9">
    <name type="scientific">Sphingobacterium chuzhouense</name>
    <dbReference type="NCBI Taxonomy" id="1742264"/>
    <lineage>
        <taxon>Bacteria</taxon>
        <taxon>Pseudomonadati</taxon>
        <taxon>Bacteroidota</taxon>
        <taxon>Sphingobacteriia</taxon>
        <taxon>Sphingobacteriales</taxon>
        <taxon>Sphingobacteriaceae</taxon>
        <taxon>Sphingobacterium</taxon>
    </lineage>
</organism>
<feature type="domain" description="Translocation and assembly module TamB C-terminal" evidence="7">
    <location>
        <begin position="1195"/>
        <end position="1637"/>
    </location>
</feature>
<evidence type="ECO:0000256" key="2">
    <source>
        <dbReference type="ARBA" id="ARBA00022692"/>
    </source>
</evidence>
<comment type="caution">
    <text evidence="8">The sequence shown here is derived from an EMBL/GenBank/DDBJ whole genome shotgun (WGS) entry which is preliminary data.</text>
</comment>
<gene>
    <name evidence="8" type="ORF">H8B21_11045</name>
</gene>
<feature type="transmembrane region" description="Helical" evidence="6">
    <location>
        <begin position="12"/>
        <end position="30"/>
    </location>
</feature>
<reference evidence="8 9" key="1">
    <citation type="submission" date="2020-08" db="EMBL/GenBank/DDBJ databases">
        <title>Sphingobacterium sp. DN00404 isolated from aquaculture water.</title>
        <authorList>
            <person name="Zhang M."/>
        </authorList>
    </citation>
    <scope>NUCLEOTIDE SEQUENCE [LARGE SCALE GENOMIC DNA]</scope>
    <source>
        <strain evidence="8 9">KCTC 42746</strain>
    </source>
</reference>
<evidence type="ECO:0000256" key="1">
    <source>
        <dbReference type="ARBA" id="ARBA00004167"/>
    </source>
</evidence>
<proteinExistence type="predicted"/>
<keyword evidence="9" id="KW-1185">Reference proteome</keyword>
<dbReference type="Proteomes" id="UP000651112">
    <property type="component" value="Unassembled WGS sequence"/>
</dbReference>
<accession>A0ABR7XSI7</accession>
<sequence>MNRFGRIALKTILWIIGSIIALLLLIILLIRMPAVQNYVVGKVTNYLENKIGTPVDIGYINITFPKNLVLENVYFEDQSQDTLIAGEKLLVDINMFKLLKNTVEIQQLELKGITAKINRTLPDSSFNFDYIVEAFASEEESTTDADTTSALVFDINDVLFERIHFVYNDDVIGTSADIRLEHFDTKVKKFDLSNNMAFSMPDIKLDGLTALIKQWAPASEAEAPSAEDFGIKDASVEESSLLPDLEIKKLDLSNIFVAYQDSSSAMDTHFEIKKLAADIKELDLNKEIARLGDVTLDETDAQVFMGKTASATTVSTDTTASADSSSVNWIVSADRLAINKTNVWFKDDNQPRMKGFDYSNIKISDFLGELEDLYYSTDSISGSLKNLSMADHSGFAIKKLQADFVYHNTGVEIRNFIAQTPKTTIRDYIKLSYPSLDALTEDPSQVLVEANIKQSTLDMSDIRYFVPDLDTMEVMKPLLARSFYINGSVKGRMNDLTIPNIEFKTLDRTHLIASAVIKGLPDTDKLYIDLNLKKFTTGRADIERLVAKSMMPDSLQLPNAISLSGTFKGGMSGFDANMSLVTEKGNATVNGNMQMGADTTYNAYVSIDDLDIGNILNQDSVLGIISAEANVSGQGLNPQNMVASVQARLNHLDAMGYRYHDIQLDADAKGGDINGTLNSPDPNLKLNLDFAADMRNTYPKVNATLMIDSVNLKNLKLMEDEFRYHGKIVADLETADPDFLNGSIIVSNSAIAYNDERYTLDSISLVASADTSRSMLLLRSEFLKAHMVGKYQLTALAPAIQDVIQQYYNPSGAPQDTTSYTPQSFEFSATLNHSRLIREFLPTLEEMRDITLDGAFSSESKSFMAKLVAPKILYDGMLIEDIGVDLTTADSALYYSALIQKIKVNDIELNNTVLSGDVMDNNVSLGLWIKDKEDKEQYHLGAKMQVADNNFIFTLNEDGLKLNYDTWNIDPSNRIGFGQNGIHASNFRLANNGQELLVQSQDSTLNAPIDVSFNNFRIETFTQMLESETLNLGGGINGTATVSRLESSPVFVSDLTIDRFYFGKDTVGNILVKVDNIKQNTFSADVKIEGNGNDVQLLGDFISPPDGPATLNATLSLKPMKMTTIQAFSLGYLEDCAGDLTGDLKISGTVDAPKINGGLTFQNSKLNVAMLNADFLMDNQTIYFNNQGIQFKKFEIKDLRGNTTLLNGSIRTATYTDFDFNLNLTMNDFAAVNSTREDNDLFFGQLYLTSNLRIRGNLDQPRVDGDITVNDKTDFVFVVPNDDPGVAQRDGVVKFVNRSDTAAANVFARLDSLTTASQLSGMDIALNLSTDREAKFKVILDEGTQDALNVQGVAELNATIDASDKITMSGTYTVEKGDYTFSLGPISKPFTFQKGSTITWNGDPLDARLDITAIYRNRFATLELVQSQIGAESQNLYKQRIPFDVKLILTGELFKPEINFDIDLDENNAIVSQDVVSKVNIALASIREDPAELNKQVFSLIALGRFMSANPFESLSGGGGAEGMARSTVSSFLTSQLNNMASDLIKGVELDFNLQSEEDYLSGSAETRTDLNVGISKMLFDDRLKITIGSNFEVEGNTRPGEKASNIAGDVSLDYQLSKDGRYFARVYRKNQYQATLQGQFVETGIGFIITMSYDKFKELFMSSRALEQYYNTDSKGFRRRFDVERMESDSAYRDSVRIVIRDSLMKNSPEFRKRFEERQKNEELKRQENHTDSSTTDTRTDSTQRAIRKEEVEEQEEQETEREQKDSTNTKIDATPNAVRDDEEERGPHEN</sequence>
<dbReference type="PANTHER" id="PTHR36985">
    <property type="entry name" value="TRANSLOCATION AND ASSEMBLY MODULE SUBUNIT TAMB"/>
    <property type="match status" value="1"/>
</dbReference>
<feature type="region of interest" description="Disordered" evidence="5">
    <location>
        <begin position="1712"/>
        <end position="1792"/>
    </location>
</feature>
<evidence type="ECO:0000313" key="9">
    <source>
        <dbReference type="Proteomes" id="UP000651112"/>
    </source>
</evidence>
<evidence type="ECO:0000256" key="6">
    <source>
        <dbReference type="SAM" id="Phobius"/>
    </source>
</evidence>